<reference evidence="1" key="1">
    <citation type="journal article" date="2020" name="Cell">
        <title>Large-Scale Comparative Analyses of Tick Genomes Elucidate Their Genetic Diversity and Vector Capacities.</title>
        <authorList>
            <consortium name="Tick Genome and Microbiome Consortium (TIGMIC)"/>
            <person name="Jia N."/>
            <person name="Wang J."/>
            <person name="Shi W."/>
            <person name="Du L."/>
            <person name="Sun Y."/>
            <person name="Zhan W."/>
            <person name="Jiang J.F."/>
            <person name="Wang Q."/>
            <person name="Zhang B."/>
            <person name="Ji P."/>
            <person name="Bell-Sakyi L."/>
            <person name="Cui X.M."/>
            <person name="Yuan T.T."/>
            <person name="Jiang B.G."/>
            <person name="Yang W.F."/>
            <person name="Lam T.T."/>
            <person name="Chang Q.C."/>
            <person name="Ding S.J."/>
            <person name="Wang X.J."/>
            <person name="Zhu J.G."/>
            <person name="Ruan X.D."/>
            <person name="Zhao L."/>
            <person name="Wei J.T."/>
            <person name="Ye R.Z."/>
            <person name="Que T.C."/>
            <person name="Du C.H."/>
            <person name="Zhou Y.H."/>
            <person name="Cheng J.X."/>
            <person name="Dai P.F."/>
            <person name="Guo W.B."/>
            <person name="Han X.H."/>
            <person name="Huang E.J."/>
            <person name="Li L.F."/>
            <person name="Wei W."/>
            <person name="Gao Y.C."/>
            <person name="Liu J.Z."/>
            <person name="Shao H.Z."/>
            <person name="Wang X."/>
            <person name="Wang C.C."/>
            <person name="Yang T.C."/>
            <person name="Huo Q.B."/>
            <person name="Li W."/>
            <person name="Chen H.Y."/>
            <person name="Chen S.E."/>
            <person name="Zhou L.G."/>
            <person name="Ni X.B."/>
            <person name="Tian J.H."/>
            <person name="Sheng Y."/>
            <person name="Liu T."/>
            <person name="Pan Y.S."/>
            <person name="Xia L.Y."/>
            <person name="Li J."/>
            <person name="Zhao F."/>
            <person name="Cao W.C."/>
        </authorList>
    </citation>
    <scope>NUCLEOTIDE SEQUENCE</scope>
    <source>
        <strain evidence="1">Rmic-2018</strain>
    </source>
</reference>
<dbReference type="Proteomes" id="UP000821866">
    <property type="component" value="Unassembled WGS sequence"/>
</dbReference>
<accession>A0A9J6D149</accession>
<evidence type="ECO:0000313" key="2">
    <source>
        <dbReference type="Proteomes" id="UP000821866"/>
    </source>
</evidence>
<name>A0A9J6D149_RHIMP</name>
<evidence type="ECO:0000313" key="1">
    <source>
        <dbReference type="EMBL" id="KAH7964634.1"/>
    </source>
</evidence>
<organism evidence="1 2">
    <name type="scientific">Rhipicephalus microplus</name>
    <name type="common">Cattle tick</name>
    <name type="synonym">Boophilus microplus</name>
    <dbReference type="NCBI Taxonomy" id="6941"/>
    <lineage>
        <taxon>Eukaryota</taxon>
        <taxon>Metazoa</taxon>
        <taxon>Ecdysozoa</taxon>
        <taxon>Arthropoda</taxon>
        <taxon>Chelicerata</taxon>
        <taxon>Arachnida</taxon>
        <taxon>Acari</taxon>
        <taxon>Parasitiformes</taxon>
        <taxon>Ixodida</taxon>
        <taxon>Ixodoidea</taxon>
        <taxon>Ixodidae</taxon>
        <taxon>Rhipicephalinae</taxon>
        <taxon>Rhipicephalus</taxon>
        <taxon>Boophilus</taxon>
    </lineage>
</organism>
<reference evidence="1" key="2">
    <citation type="submission" date="2021-09" db="EMBL/GenBank/DDBJ databases">
        <authorList>
            <person name="Jia N."/>
            <person name="Wang J."/>
            <person name="Shi W."/>
            <person name="Du L."/>
            <person name="Sun Y."/>
            <person name="Zhan W."/>
            <person name="Jiang J."/>
            <person name="Wang Q."/>
            <person name="Zhang B."/>
            <person name="Ji P."/>
            <person name="Sakyi L.B."/>
            <person name="Cui X."/>
            <person name="Yuan T."/>
            <person name="Jiang B."/>
            <person name="Yang W."/>
            <person name="Lam T.T.-Y."/>
            <person name="Chang Q."/>
            <person name="Ding S."/>
            <person name="Wang X."/>
            <person name="Zhu J."/>
            <person name="Ruan X."/>
            <person name="Zhao L."/>
            <person name="Wei J."/>
            <person name="Que T."/>
            <person name="Du C."/>
            <person name="Cheng J."/>
            <person name="Dai P."/>
            <person name="Han X."/>
            <person name="Huang E."/>
            <person name="Gao Y."/>
            <person name="Liu J."/>
            <person name="Shao H."/>
            <person name="Ye R."/>
            <person name="Li L."/>
            <person name="Wei W."/>
            <person name="Wang X."/>
            <person name="Wang C."/>
            <person name="Huo Q."/>
            <person name="Li W."/>
            <person name="Guo W."/>
            <person name="Chen H."/>
            <person name="Chen S."/>
            <person name="Zhou L."/>
            <person name="Zhou L."/>
            <person name="Ni X."/>
            <person name="Tian J."/>
            <person name="Zhou Y."/>
            <person name="Sheng Y."/>
            <person name="Liu T."/>
            <person name="Pan Y."/>
            <person name="Xia L."/>
            <person name="Li J."/>
            <person name="Zhao F."/>
            <person name="Cao W."/>
        </authorList>
    </citation>
    <scope>NUCLEOTIDE SEQUENCE</scope>
    <source>
        <strain evidence="1">Rmic-2018</strain>
        <tissue evidence="1">Larvae</tissue>
    </source>
</reference>
<keyword evidence="2" id="KW-1185">Reference proteome</keyword>
<dbReference type="EMBL" id="JABSTU010003792">
    <property type="protein sequence ID" value="KAH7964634.1"/>
    <property type="molecule type" value="Genomic_DNA"/>
</dbReference>
<gene>
    <name evidence="1" type="ORF">HPB51_027128</name>
</gene>
<sequence length="172" mass="17682">MGAAYRDFIYDCPWWVYDEGGNEGASKDTCSSTALPSCDQVSTYTLVAAAVAEIASNAAATTLHPWPTTLRVAAAAAETGLQGVTATGPSTVAGLPGSEATAGVNSEGPFLATAQAIVGLNTEAVMSSGDHEAGDSYCAARSDEDFSTVYIKGRPRKPLLKQCWPAETGAAR</sequence>
<proteinExistence type="predicted"/>
<dbReference type="AlphaFoldDB" id="A0A9J6D149"/>
<comment type="caution">
    <text evidence="1">The sequence shown here is derived from an EMBL/GenBank/DDBJ whole genome shotgun (WGS) entry which is preliminary data.</text>
</comment>
<protein>
    <submittedName>
        <fullName evidence="1">Uncharacterized protein</fullName>
    </submittedName>
</protein>